<dbReference type="PANTHER" id="PTHR36566:SF1">
    <property type="entry name" value="PYRIDINIUM-3,5-BISTHIOCARBOXYLIC ACID MONONUCLEOTIDE NICKEL INSERTION PROTEIN"/>
    <property type="match status" value="1"/>
</dbReference>
<dbReference type="Gene3D" id="3.10.20.300">
    <property type="entry name" value="mk0293 like domain"/>
    <property type="match status" value="1"/>
</dbReference>
<organism evidence="2 3">
    <name type="scientific">Oceanobacillus halophilus</name>
    <dbReference type="NCBI Taxonomy" id="930130"/>
    <lineage>
        <taxon>Bacteria</taxon>
        <taxon>Bacillati</taxon>
        <taxon>Bacillota</taxon>
        <taxon>Bacilli</taxon>
        <taxon>Bacillales</taxon>
        <taxon>Bacillaceae</taxon>
        <taxon>Oceanobacillus</taxon>
    </lineage>
</organism>
<dbReference type="Gene3D" id="3.30.70.1380">
    <property type="entry name" value="Transcriptional regulatory protein pf0864 domain like"/>
    <property type="match status" value="1"/>
</dbReference>
<keyword evidence="1" id="KW-0533">Nickel</keyword>
<evidence type="ECO:0000313" key="2">
    <source>
        <dbReference type="EMBL" id="RKQ35840.1"/>
    </source>
</evidence>
<protein>
    <submittedName>
        <fullName evidence="2">DUF111 family protein</fullName>
    </submittedName>
</protein>
<dbReference type="EMBL" id="RBZP01000002">
    <property type="protein sequence ID" value="RKQ35840.1"/>
    <property type="molecule type" value="Genomic_DNA"/>
</dbReference>
<evidence type="ECO:0000256" key="1">
    <source>
        <dbReference type="ARBA" id="ARBA00022596"/>
    </source>
</evidence>
<reference evidence="2 3" key="1">
    <citation type="journal article" date="2016" name="Int. J. Syst. Evol. Microbiol.">
        <title>Oceanobacillus halophilus sp. nov., a novel moderately halophilic bacterium from a hypersaline lake.</title>
        <authorList>
            <person name="Amoozegar M.A."/>
            <person name="Bagheri M."/>
            <person name="Makhdoumi A."/>
            <person name="Nikou M.M."/>
            <person name="Fazeli S.A.S."/>
            <person name="Schumann P."/>
            <person name="Sproer C."/>
            <person name="Sanchez-Porro C."/>
            <person name="Ventosa A."/>
        </authorList>
    </citation>
    <scope>NUCLEOTIDE SEQUENCE [LARGE SCALE GENOMIC DNA]</scope>
    <source>
        <strain evidence="2 3">DSM 23996</strain>
    </source>
</reference>
<accession>A0A495A7S9</accession>
<sequence>MAAKHPPDNEHVDNEMIKMEVNLDDISGEWLGYVMDRLFDAGANDVFYSPIYMKKNRPGILLQLLCSSKSIEKMKGILLHETTTLGIRYYPITVHRMERKFILVETEWGPVTVKQGISKGEVFQSSPEYEDCRKIAEENNIPLKQVYAAVWKNL</sequence>
<gene>
    <name evidence="2" type="ORF">D8M06_06185</name>
</gene>
<proteinExistence type="predicted"/>
<keyword evidence="3" id="KW-1185">Reference proteome</keyword>
<dbReference type="Proteomes" id="UP000269301">
    <property type="component" value="Unassembled WGS sequence"/>
</dbReference>
<dbReference type="AlphaFoldDB" id="A0A495A7S9"/>
<dbReference type="OrthoDB" id="9765625at2"/>
<dbReference type="InterPro" id="IPR002822">
    <property type="entry name" value="Ni_insertion"/>
</dbReference>
<dbReference type="PANTHER" id="PTHR36566">
    <property type="entry name" value="NICKEL INSERTION PROTEIN-RELATED"/>
    <property type="match status" value="1"/>
</dbReference>
<name>A0A495A7S9_9BACI</name>
<evidence type="ECO:0000313" key="3">
    <source>
        <dbReference type="Proteomes" id="UP000269301"/>
    </source>
</evidence>
<comment type="caution">
    <text evidence="2">The sequence shown here is derived from an EMBL/GenBank/DDBJ whole genome shotgun (WGS) entry which is preliminary data.</text>
</comment>
<dbReference type="Pfam" id="PF01969">
    <property type="entry name" value="Ni_insertion"/>
    <property type="match status" value="1"/>
</dbReference>
<dbReference type="RefSeq" id="WP_121203512.1">
    <property type="nucleotide sequence ID" value="NZ_RBZP01000002.1"/>
</dbReference>